<comment type="caution">
    <text evidence="2">The sequence shown here is derived from an EMBL/GenBank/DDBJ whole genome shotgun (WGS) entry which is preliminary data.</text>
</comment>
<dbReference type="RefSeq" id="WP_221439880.1">
    <property type="nucleotide sequence ID" value="NZ_JACHGJ010000005.1"/>
</dbReference>
<feature type="transmembrane region" description="Helical" evidence="1">
    <location>
        <begin position="71"/>
        <end position="87"/>
    </location>
</feature>
<reference evidence="2 3" key="1">
    <citation type="submission" date="2020-08" db="EMBL/GenBank/DDBJ databases">
        <title>Genomic Encyclopedia of Type Strains, Phase IV (KMG-IV): sequencing the most valuable type-strain genomes for metagenomic binning, comparative biology and taxonomic classification.</title>
        <authorList>
            <person name="Goeker M."/>
        </authorList>
    </citation>
    <scope>NUCLEOTIDE SEQUENCE [LARGE SCALE GENOMIC DNA]</scope>
    <source>
        <strain evidence="2 3">DSM 2461</strain>
    </source>
</reference>
<feature type="transmembrane region" description="Helical" evidence="1">
    <location>
        <begin position="7"/>
        <end position="28"/>
    </location>
</feature>
<evidence type="ECO:0000313" key="3">
    <source>
        <dbReference type="Proteomes" id="UP000587760"/>
    </source>
</evidence>
<feature type="transmembrane region" description="Helical" evidence="1">
    <location>
        <begin position="93"/>
        <end position="112"/>
    </location>
</feature>
<keyword evidence="1" id="KW-1133">Transmembrane helix</keyword>
<dbReference type="Proteomes" id="UP000587760">
    <property type="component" value="Unassembled WGS sequence"/>
</dbReference>
<dbReference type="InterPro" id="IPR008407">
    <property type="entry name" value="Brnchd-chn_aa_trnsp_AzlD"/>
</dbReference>
<keyword evidence="3" id="KW-1185">Reference proteome</keyword>
<evidence type="ECO:0000256" key="1">
    <source>
        <dbReference type="SAM" id="Phobius"/>
    </source>
</evidence>
<protein>
    <submittedName>
        <fullName evidence="2">Branched-subunit amino acid transport protein</fullName>
    </submittedName>
</protein>
<dbReference type="Pfam" id="PF05437">
    <property type="entry name" value="AzlD"/>
    <property type="match status" value="1"/>
</dbReference>
<dbReference type="EMBL" id="JACHGJ010000005">
    <property type="protein sequence ID" value="MBB6480997.1"/>
    <property type="molecule type" value="Genomic_DNA"/>
</dbReference>
<keyword evidence="1" id="KW-0812">Transmembrane</keyword>
<evidence type="ECO:0000313" key="2">
    <source>
        <dbReference type="EMBL" id="MBB6480997.1"/>
    </source>
</evidence>
<gene>
    <name evidence="2" type="ORF">HNR50_002670</name>
</gene>
<name>A0A841RCN4_9SPIO</name>
<feature type="transmembrane region" description="Helical" evidence="1">
    <location>
        <begin position="40"/>
        <end position="59"/>
    </location>
</feature>
<accession>A0A841RCN4</accession>
<organism evidence="2 3">
    <name type="scientific">Spirochaeta isovalerica</name>
    <dbReference type="NCBI Taxonomy" id="150"/>
    <lineage>
        <taxon>Bacteria</taxon>
        <taxon>Pseudomonadati</taxon>
        <taxon>Spirochaetota</taxon>
        <taxon>Spirochaetia</taxon>
        <taxon>Spirochaetales</taxon>
        <taxon>Spirochaetaceae</taxon>
        <taxon>Spirochaeta</taxon>
    </lineage>
</organism>
<keyword evidence="1" id="KW-0472">Membrane</keyword>
<sequence>MTAMQELFMILGMMAVTFSVRYVLLAFSGRFTLPESLERALRYVPPAVLTAIIIPSVLLPDGQWDISMGNAYLPAAVAATIAGFLFPKKVLAASIISGLVVFALFSWLLPIAS</sequence>
<dbReference type="AlphaFoldDB" id="A0A841RCN4"/>
<proteinExistence type="predicted"/>